<dbReference type="Proteomes" id="UP000006173">
    <property type="component" value="Chromosome"/>
</dbReference>
<evidence type="ECO:0000313" key="1">
    <source>
        <dbReference type="EMBL" id="AFL05161.1"/>
    </source>
</evidence>
<dbReference type="KEGG" id="bbf:BBB_1570"/>
<reference evidence="1 2" key="1">
    <citation type="journal article" date="2012" name="J. Bacteriol.">
        <title>Complete Genome Sequence of the Probiotic Bacterium Bifidobacterium bifidum Strain BGN4.</title>
        <authorList>
            <person name="Yu D.S."/>
            <person name="Jeong H."/>
            <person name="Lee D.H."/>
            <person name="Kwon S.K."/>
            <person name="Song J.Y."/>
            <person name="Kim B.K."/>
            <person name="Park M.S."/>
            <person name="Ji G.E."/>
            <person name="Oh T.K."/>
            <person name="Kim J.F."/>
        </authorList>
    </citation>
    <scope>NUCLEOTIDE SEQUENCE [LARGE SCALE GENOMIC DNA]</scope>
    <source>
        <strain evidence="1 2">BGN4</strain>
    </source>
</reference>
<name>I3WJU8_BIFBI</name>
<proteinExistence type="predicted"/>
<accession>I3WJU8</accession>
<sequence length="38" mass="3998">MKPAHCSFSQTLLSHMRPQGLRVCGGPRTGAETASVNA</sequence>
<gene>
    <name evidence="1" type="ORF">BBB_1570</name>
</gene>
<organism evidence="1 2">
    <name type="scientific">Bifidobacterium bifidum BGN4</name>
    <dbReference type="NCBI Taxonomy" id="484020"/>
    <lineage>
        <taxon>Bacteria</taxon>
        <taxon>Bacillati</taxon>
        <taxon>Actinomycetota</taxon>
        <taxon>Actinomycetes</taxon>
        <taxon>Bifidobacteriales</taxon>
        <taxon>Bifidobacteriaceae</taxon>
        <taxon>Bifidobacterium</taxon>
    </lineage>
</organism>
<evidence type="ECO:0000313" key="2">
    <source>
        <dbReference type="Proteomes" id="UP000006173"/>
    </source>
</evidence>
<protein>
    <submittedName>
        <fullName evidence="1">Uncharacterized protein</fullName>
    </submittedName>
</protein>
<dbReference type="EMBL" id="CP001361">
    <property type="protein sequence ID" value="AFL05161.1"/>
    <property type="molecule type" value="Genomic_DNA"/>
</dbReference>
<dbReference type="AlphaFoldDB" id="I3WJU8"/>
<dbReference type="HOGENOM" id="CLU_3325083_0_0_11"/>